<name>A0A0W0TRW9_LEGER</name>
<dbReference type="InterPro" id="IPR001365">
    <property type="entry name" value="A_deaminase_dom"/>
</dbReference>
<dbReference type="STRING" id="448.Lery_1310"/>
<dbReference type="AlphaFoldDB" id="A0A0W0TRW9"/>
<dbReference type="Pfam" id="PF00962">
    <property type="entry name" value="A_deaminase"/>
    <property type="match status" value="1"/>
</dbReference>
<dbReference type="GO" id="GO:0043103">
    <property type="term" value="P:hypoxanthine salvage"/>
    <property type="evidence" value="ECO:0007669"/>
    <property type="project" value="TreeGrafter"/>
</dbReference>
<dbReference type="InterPro" id="IPR006330">
    <property type="entry name" value="Ado/ade_deaminase"/>
</dbReference>
<accession>A0A0W0TRW9</accession>
<evidence type="ECO:0000256" key="6">
    <source>
        <dbReference type="ARBA" id="ARBA00022833"/>
    </source>
</evidence>
<comment type="similarity">
    <text evidence="2">Belongs to the metallo-dependent hydrolases superfamily. Adenosine and AMP deaminases family.</text>
</comment>
<evidence type="ECO:0000313" key="10">
    <source>
        <dbReference type="Proteomes" id="UP000054773"/>
    </source>
</evidence>
<evidence type="ECO:0000256" key="3">
    <source>
        <dbReference type="ARBA" id="ARBA00012784"/>
    </source>
</evidence>
<evidence type="ECO:0000256" key="4">
    <source>
        <dbReference type="ARBA" id="ARBA00022723"/>
    </source>
</evidence>
<dbReference type="RefSeq" id="WP_058526448.1">
    <property type="nucleotide sequence ID" value="NZ_CAAAHY010000010.1"/>
</dbReference>
<evidence type="ECO:0000256" key="5">
    <source>
        <dbReference type="ARBA" id="ARBA00022801"/>
    </source>
</evidence>
<dbReference type="EMBL" id="LNYA01000023">
    <property type="protein sequence ID" value="KTC98256.1"/>
    <property type="molecule type" value="Genomic_DNA"/>
</dbReference>
<evidence type="ECO:0000259" key="8">
    <source>
        <dbReference type="Pfam" id="PF00962"/>
    </source>
</evidence>
<dbReference type="PANTHER" id="PTHR11409:SF43">
    <property type="entry name" value="ADENOSINE DEAMINASE"/>
    <property type="match status" value="1"/>
</dbReference>
<sequence>MSFVRLLLLSSLAYQSSCFADVNSYFDTIKSDPNALYAFFKAMPKGGELHYHLAGGAYPEAMLAVAAKHDYCLNTTTFAVSKTTETCQGIPAKELSQHPEIYADTVRAWSMKDFIPGKESGHDHFFASFMKFIPLVANHDAELLSEVMLRAADQQEQYMEIMILPDNNQSTVFADPSFTLTDMAATRNKLLKNTGFLGIIDKSVAKSDHLLEQAQDVLACKQHPEQPVCRLTVRFQCYVLREQSLDKVFAQALHGFEAASRSKALVAVNLVQPEDGYLSLRDYRGQMKIFEFLHQAYPQVPIALHAGELAPQDVVPANTRFHIRDAILVGHAKRIGHGVDIAHEENPDEIMRLLREKNMAVEINLISNKDILSIAGKQHPLNYYLKHQVPVVLSTDDEGILRTDLTAQYVEAAFNHQLDYPTLKQINRNALTFSFLPGESLWSKTHPGITVAACKDLNSSSCLKFVQGSNKAQLQRQLELQLAAFEKQYEHEGV</sequence>
<evidence type="ECO:0000256" key="7">
    <source>
        <dbReference type="SAM" id="SignalP"/>
    </source>
</evidence>
<gene>
    <name evidence="9" type="primary">add_2</name>
    <name evidence="9" type="ORF">Lery_1310</name>
</gene>
<organism evidence="9 10">
    <name type="scientific">Legionella erythra</name>
    <dbReference type="NCBI Taxonomy" id="448"/>
    <lineage>
        <taxon>Bacteria</taxon>
        <taxon>Pseudomonadati</taxon>
        <taxon>Pseudomonadota</taxon>
        <taxon>Gammaproteobacteria</taxon>
        <taxon>Legionellales</taxon>
        <taxon>Legionellaceae</taxon>
        <taxon>Legionella</taxon>
    </lineage>
</organism>
<dbReference type="InterPro" id="IPR032466">
    <property type="entry name" value="Metal_Hydrolase"/>
</dbReference>
<comment type="cofactor">
    <cofactor evidence="1">
        <name>Zn(2+)</name>
        <dbReference type="ChEBI" id="CHEBI:29105"/>
    </cofactor>
</comment>
<dbReference type="GO" id="GO:0046872">
    <property type="term" value="F:metal ion binding"/>
    <property type="evidence" value="ECO:0007669"/>
    <property type="project" value="UniProtKB-KW"/>
</dbReference>
<keyword evidence="10" id="KW-1185">Reference proteome</keyword>
<dbReference type="GO" id="GO:0005829">
    <property type="term" value="C:cytosol"/>
    <property type="evidence" value="ECO:0007669"/>
    <property type="project" value="TreeGrafter"/>
</dbReference>
<feature type="signal peptide" evidence="7">
    <location>
        <begin position="1"/>
        <end position="20"/>
    </location>
</feature>
<comment type="caution">
    <text evidence="9">The sequence shown here is derived from an EMBL/GenBank/DDBJ whole genome shotgun (WGS) entry which is preliminary data.</text>
</comment>
<dbReference type="Proteomes" id="UP000054773">
    <property type="component" value="Unassembled WGS sequence"/>
</dbReference>
<dbReference type="GO" id="GO:0004000">
    <property type="term" value="F:adenosine deaminase activity"/>
    <property type="evidence" value="ECO:0007669"/>
    <property type="project" value="TreeGrafter"/>
</dbReference>
<proteinExistence type="inferred from homology"/>
<dbReference type="PATRIC" id="fig|448.7.peg.1370"/>
<dbReference type="EC" id="3.5.4.4" evidence="3"/>
<keyword evidence="7" id="KW-0732">Signal</keyword>
<evidence type="ECO:0000313" key="9">
    <source>
        <dbReference type="EMBL" id="KTC98256.1"/>
    </source>
</evidence>
<dbReference type="OrthoDB" id="105475at2"/>
<dbReference type="PANTHER" id="PTHR11409">
    <property type="entry name" value="ADENOSINE DEAMINASE"/>
    <property type="match status" value="1"/>
</dbReference>
<keyword evidence="4" id="KW-0479">Metal-binding</keyword>
<dbReference type="GO" id="GO:0046103">
    <property type="term" value="P:inosine biosynthetic process"/>
    <property type="evidence" value="ECO:0007669"/>
    <property type="project" value="TreeGrafter"/>
</dbReference>
<dbReference type="GO" id="GO:0006154">
    <property type="term" value="P:adenosine catabolic process"/>
    <property type="evidence" value="ECO:0007669"/>
    <property type="project" value="TreeGrafter"/>
</dbReference>
<reference evidence="9 10" key="1">
    <citation type="submission" date="2015-11" db="EMBL/GenBank/DDBJ databases">
        <title>Genomic analysis of 38 Legionella species identifies large and diverse effector repertoires.</title>
        <authorList>
            <person name="Burstein D."/>
            <person name="Amaro F."/>
            <person name="Zusman T."/>
            <person name="Lifshitz Z."/>
            <person name="Cohen O."/>
            <person name="Gilbert J.A."/>
            <person name="Pupko T."/>
            <person name="Shuman H.A."/>
            <person name="Segal G."/>
        </authorList>
    </citation>
    <scope>NUCLEOTIDE SEQUENCE [LARGE SCALE GENOMIC DNA]</scope>
    <source>
        <strain evidence="9 10">SE-32A-C8</strain>
    </source>
</reference>
<evidence type="ECO:0000256" key="1">
    <source>
        <dbReference type="ARBA" id="ARBA00001947"/>
    </source>
</evidence>
<dbReference type="Gene3D" id="3.20.20.140">
    <property type="entry name" value="Metal-dependent hydrolases"/>
    <property type="match status" value="1"/>
</dbReference>
<protein>
    <recommendedName>
        <fullName evidence="3">adenosine deaminase</fullName>
        <ecNumber evidence="3">3.5.4.4</ecNumber>
    </recommendedName>
</protein>
<dbReference type="SUPFAM" id="SSF51556">
    <property type="entry name" value="Metallo-dependent hydrolases"/>
    <property type="match status" value="1"/>
</dbReference>
<keyword evidence="6" id="KW-0862">Zinc</keyword>
<keyword evidence="5" id="KW-0378">Hydrolase</keyword>
<feature type="domain" description="Adenosine deaminase" evidence="8">
    <location>
        <begin position="231"/>
        <end position="439"/>
    </location>
</feature>
<feature type="chain" id="PRO_5006913326" description="adenosine deaminase" evidence="7">
    <location>
        <begin position="21"/>
        <end position="494"/>
    </location>
</feature>
<evidence type="ECO:0000256" key="2">
    <source>
        <dbReference type="ARBA" id="ARBA00006676"/>
    </source>
</evidence>